<name>Q23FI1_TETTS</name>
<protein>
    <submittedName>
        <fullName evidence="3">Uncharacterized protein</fullName>
    </submittedName>
</protein>
<evidence type="ECO:0000313" key="4">
    <source>
        <dbReference type="Proteomes" id="UP000009168"/>
    </source>
</evidence>
<dbReference type="EMBL" id="GG662706">
    <property type="protein sequence ID" value="EAR95172.1"/>
    <property type="molecule type" value="Genomic_DNA"/>
</dbReference>
<keyword evidence="1" id="KW-0175">Coiled coil</keyword>
<feature type="region of interest" description="Disordered" evidence="2">
    <location>
        <begin position="101"/>
        <end position="134"/>
    </location>
</feature>
<dbReference type="HOGENOM" id="CLU_583314_0_0_1"/>
<dbReference type="GeneID" id="7824648"/>
<evidence type="ECO:0000256" key="1">
    <source>
        <dbReference type="SAM" id="Coils"/>
    </source>
</evidence>
<dbReference type="Proteomes" id="UP000009168">
    <property type="component" value="Unassembled WGS sequence"/>
</dbReference>
<gene>
    <name evidence="3" type="ORF">TTHERM_00377370</name>
</gene>
<sequence length="438" mass="52269">MFILYKIFNQKDQDKTNTQIEWSGEYSDVEINKIHIPIPTFANEKAVKQLQDAVKEVQNSINDHLDNQNQKNQILEMINEEFIKRNVDFIEKYYQKSQELNEEKKENELKSPDNSSENQLNQNPQQDNSGRTNQNQFNYGLIQKYKIYNQKTLKQYKNDLKKLLEEIIKDNQTFCQRLQQDINDSIKSKEKKQKEKEKDMKTNIKNPYLYSEDDYKIDVQQCNQILESIDNFGVDQCDVQVKKNKDLNIEGTITINFQQNKKLKTIIYSILYRGICQQEHKSAKKFIYKILGYIDPKSSGFQSENFILRQIFLHFLSILKTCANYKEQLTEFLKKIFKFEFISSLILNYLLSSALKILKKPKNADENEDIDSLARVYSLDLFLTDRKQIKKYKHKNEKYGHIIFIYFEQSLEQEQNQAIYFLDKPNDELRIRAYPDQQ</sequence>
<feature type="coiled-coil region" evidence="1">
    <location>
        <begin position="153"/>
        <end position="195"/>
    </location>
</feature>
<feature type="compositionally biased region" description="Basic and acidic residues" evidence="2">
    <location>
        <begin position="101"/>
        <end position="111"/>
    </location>
</feature>
<dbReference type="InParanoid" id="Q23FI1"/>
<reference evidence="4" key="1">
    <citation type="journal article" date="2006" name="PLoS Biol.">
        <title>Macronuclear genome sequence of the ciliate Tetrahymena thermophila, a model eukaryote.</title>
        <authorList>
            <person name="Eisen J.A."/>
            <person name="Coyne R.S."/>
            <person name="Wu M."/>
            <person name="Wu D."/>
            <person name="Thiagarajan M."/>
            <person name="Wortman J.R."/>
            <person name="Badger J.H."/>
            <person name="Ren Q."/>
            <person name="Amedeo P."/>
            <person name="Jones K.M."/>
            <person name="Tallon L.J."/>
            <person name="Delcher A.L."/>
            <person name="Salzberg S.L."/>
            <person name="Silva J.C."/>
            <person name="Haas B.J."/>
            <person name="Majoros W.H."/>
            <person name="Farzad M."/>
            <person name="Carlton J.M."/>
            <person name="Smith R.K. Jr."/>
            <person name="Garg J."/>
            <person name="Pearlman R.E."/>
            <person name="Karrer K.M."/>
            <person name="Sun L."/>
            <person name="Manning G."/>
            <person name="Elde N.C."/>
            <person name="Turkewitz A.P."/>
            <person name="Asai D.J."/>
            <person name="Wilkes D.E."/>
            <person name="Wang Y."/>
            <person name="Cai H."/>
            <person name="Collins K."/>
            <person name="Stewart B.A."/>
            <person name="Lee S.R."/>
            <person name="Wilamowska K."/>
            <person name="Weinberg Z."/>
            <person name="Ruzzo W.L."/>
            <person name="Wloga D."/>
            <person name="Gaertig J."/>
            <person name="Frankel J."/>
            <person name="Tsao C.-C."/>
            <person name="Gorovsky M.A."/>
            <person name="Keeling P.J."/>
            <person name="Waller R.F."/>
            <person name="Patron N.J."/>
            <person name="Cherry J.M."/>
            <person name="Stover N.A."/>
            <person name="Krieger C.J."/>
            <person name="del Toro C."/>
            <person name="Ryder H.F."/>
            <person name="Williamson S.C."/>
            <person name="Barbeau R.A."/>
            <person name="Hamilton E.P."/>
            <person name="Orias E."/>
        </authorList>
    </citation>
    <scope>NUCLEOTIDE SEQUENCE [LARGE SCALE GENOMIC DNA]</scope>
    <source>
        <strain evidence="4">SB210</strain>
    </source>
</reference>
<proteinExistence type="predicted"/>
<evidence type="ECO:0000256" key="2">
    <source>
        <dbReference type="SAM" id="MobiDB-lite"/>
    </source>
</evidence>
<evidence type="ECO:0000313" key="3">
    <source>
        <dbReference type="EMBL" id="EAR95172.1"/>
    </source>
</evidence>
<accession>Q23FI1</accession>
<dbReference type="RefSeq" id="XP_001015417.1">
    <property type="nucleotide sequence ID" value="XM_001015417.1"/>
</dbReference>
<feature type="compositionally biased region" description="Polar residues" evidence="2">
    <location>
        <begin position="112"/>
        <end position="134"/>
    </location>
</feature>
<dbReference type="AlphaFoldDB" id="Q23FI1"/>
<dbReference type="KEGG" id="tet:TTHERM_00377370"/>
<organism evidence="3 4">
    <name type="scientific">Tetrahymena thermophila (strain SB210)</name>
    <dbReference type="NCBI Taxonomy" id="312017"/>
    <lineage>
        <taxon>Eukaryota</taxon>
        <taxon>Sar</taxon>
        <taxon>Alveolata</taxon>
        <taxon>Ciliophora</taxon>
        <taxon>Intramacronucleata</taxon>
        <taxon>Oligohymenophorea</taxon>
        <taxon>Hymenostomatida</taxon>
        <taxon>Tetrahymenina</taxon>
        <taxon>Tetrahymenidae</taxon>
        <taxon>Tetrahymena</taxon>
    </lineage>
</organism>
<keyword evidence="4" id="KW-1185">Reference proteome</keyword>